<protein>
    <submittedName>
        <fullName evidence="3">Sugar dehydratase</fullName>
    </submittedName>
</protein>
<evidence type="ECO:0000313" key="3">
    <source>
        <dbReference type="EMBL" id="PJC30182.1"/>
    </source>
</evidence>
<comment type="caution">
    <text evidence="3">The sequence shown here is derived from an EMBL/GenBank/DDBJ whole genome shotgun (WGS) entry which is preliminary data.</text>
</comment>
<evidence type="ECO:0000313" key="4">
    <source>
        <dbReference type="Proteomes" id="UP000231383"/>
    </source>
</evidence>
<dbReference type="SUPFAM" id="SSF51735">
    <property type="entry name" value="NAD(P)-binding Rossmann-fold domains"/>
    <property type="match status" value="1"/>
</dbReference>
<gene>
    <name evidence="3" type="ORF">CO051_07085</name>
</gene>
<sequence length="324" mass="37090">MESKSANLNRKNVLVTGGTGFVGSHLVEQLLRKGATVITTYKSLNPSSYFMTQELDKKTLMAPVDIVEYEKLFDLITKFEIDFIFHLAAQPLVETAYYNPRRTLDSNIRGTINVLESARQYPRIKGVIFASSDKAYGKSKLGEKYIESDPLRGDHPYEVSKSAADLIVSSYFKTYGVPVVTTRFGNIYGEGDLNYSRIIPGIMKSIIDNEDFEIRSDGTYVRDYLYVKDVVQGYLMLAEHIDEMKGEVFNFGSEDTMSVFEVIRVVETSIGKKVPFKILNQVKNEIPYQSLDYNKSRKQLNWEPQNSLLSIAKNILHWYQFRLR</sequence>
<evidence type="ECO:0000259" key="2">
    <source>
        <dbReference type="Pfam" id="PF01370"/>
    </source>
</evidence>
<evidence type="ECO:0000256" key="1">
    <source>
        <dbReference type="ARBA" id="ARBA00007637"/>
    </source>
</evidence>
<dbReference type="PANTHER" id="PTHR43000">
    <property type="entry name" value="DTDP-D-GLUCOSE 4,6-DEHYDRATASE-RELATED"/>
    <property type="match status" value="1"/>
</dbReference>
<dbReference type="Pfam" id="PF01370">
    <property type="entry name" value="Epimerase"/>
    <property type="match status" value="1"/>
</dbReference>
<proteinExistence type="inferred from homology"/>
<reference evidence="4" key="1">
    <citation type="submission" date="2017-09" db="EMBL/GenBank/DDBJ databases">
        <title>Depth-based differentiation of microbial function through sediment-hosted aquifers and enrichment of novel symbionts in the deep terrestrial subsurface.</title>
        <authorList>
            <person name="Probst A.J."/>
            <person name="Ladd B."/>
            <person name="Jarett J.K."/>
            <person name="Geller-Mcgrath D.E."/>
            <person name="Sieber C.M.K."/>
            <person name="Emerson J.B."/>
            <person name="Anantharaman K."/>
            <person name="Thomas B.C."/>
            <person name="Malmstrom R."/>
            <person name="Stieglmeier M."/>
            <person name="Klingl A."/>
            <person name="Woyke T."/>
            <person name="Ryan C.M."/>
            <person name="Banfield J.F."/>
        </authorList>
    </citation>
    <scope>NUCLEOTIDE SEQUENCE [LARGE SCALE GENOMIC DNA]</scope>
</reference>
<name>A0A2M8EWD9_9BACT</name>
<dbReference type="Proteomes" id="UP000231383">
    <property type="component" value="Unassembled WGS sequence"/>
</dbReference>
<comment type="similarity">
    <text evidence="1">Belongs to the NAD(P)-dependent epimerase/dehydratase family.</text>
</comment>
<dbReference type="EMBL" id="PFSC01000185">
    <property type="protein sequence ID" value="PJC30182.1"/>
    <property type="molecule type" value="Genomic_DNA"/>
</dbReference>
<dbReference type="Gene3D" id="3.40.50.720">
    <property type="entry name" value="NAD(P)-binding Rossmann-like Domain"/>
    <property type="match status" value="1"/>
</dbReference>
<feature type="domain" description="NAD-dependent epimerase/dehydratase" evidence="2">
    <location>
        <begin position="13"/>
        <end position="252"/>
    </location>
</feature>
<accession>A0A2M8EWD9</accession>
<organism evidence="3 4">
    <name type="scientific">Candidatus Roizmanbacteria bacterium CG_4_9_14_0_2_um_filter_39_13</name>
    <dbReference type="NCBI Taxonomy" id="1974839"/>
    <lineage>
        <taxon>Bacteria</taxon>
        <taxon>Candidatus Roizmaniibacteriota</taxon>
    </lineage>
</organism>
<dbReference type="InterPro" id="IPR001509">
    <property type="entry name" value="Epimerase_deHydtase"/>
</dbReference>
<dbReference type="AlphaFoldDB" id="A0A2M8EWD9"/>
<dbReference type="InterPro" id="IPR036291">
    <property type="entry name" value="NAD(P)-bd_dom_sf"/>
</dbReference>